<keyword evidence="2" id="KW-1185">Reference proteome</keyword>
<evidence type="ECO:0000313" key="2">
    <source>
        <dbReference type="Proteomes" id="UP000789702"/>
    </source>
</evidence>
<feature type="non-terminal residue" evidence="1">
    <location>
        <position position="1"/>
    </location>
</feature>
<dbReference type="Proteomes" id="UP000789702">
    <property type="component" value="Unassembled WGS sequence"/>
</dbReference>
<dbReference type="EMBL" id="CAJVPU010030654">
    <property type="protein sequence ID" value="CAG8714626.1"/>
    <property type="molecule type" value="Genomic_DNA"/>
</dbReference>
<accession>A0ACA9PL76</accession>
<gene>
    <name evidence="1" type="ORF">DHETER_LOCUS12465</name>
</gene>
<protein>
    <submittedName>
        <fullName evidence="1">6325_t:CDS:1</fullName>
    </submittedName>
</protein>
<evidence type="ECO:0000313" key="1">
    <source>
        <dbReference type="EMBL" id="CAG8714626.1"/>
    </source>
</evidence>
<organism evidence="1 2">
    <name type="scientific">Dentiscutata heterogama</name>
    <dbReference type="NCBI Taxonomy" id="1316150"/>
    <lineage>
        <taxon>Eukaryota</taxon>
        <taxon>Fungi</taxon>
        <taxon>Fungi incertae sedis</taxon>
        <taxon>Mucoromycota</taxon>
        <taxon>Glomeromycotina</taxon>
        <taxon>Glomeromycetes</taxon>
        <taxon>Diversisporales</taxon>
        <taxon>Gigasporaceae</taxon>
        <taxon>Dentiscutata</taxon>
    </lineage>
</organism>
<sequence length="95" mass="11148">TTCLYNLQAVRHLASHLTRCPWVRPQQVVRLCFVIWLYSIDAGLRVYAVCRQLVTFANNSTRCPWVRPQQICAFFESQSFIISSDVERTMSRYCK</sequence>
<proteinExistence type="predicted"/>
<reference evidence="1" key="1">
    <citation type="submission" date="2021-06" db="EMBL/GenBank/DDBJ databases">
        <authorList>
            <person name="Kallberg Y."/>
            <person name="Tangrot J."/>
            <person name="Rosling A."/>
        </authorList>
    </citation>
    <scope>NUCLEOTIDE SEQUENCE</scope>
    <source>
        <strain evidence="1">IL203A</strain>
    </source>
</reference>
<name>A0ACA9PL76_9GLOM</name>
<comment type="caution">
    <text evidence="1">The sequence shown here is derived from an EMBL/GenBank/DDBJ whole genome shotgun (WGS) entry which is preliminary data.</text>
</comment>